<proteinExistence type="predicted"/>
<keyword evidence="5" id="KW-1185">Reference proteome</keyword>
<dbReference type="EMBL" id="MPPL01000001">
    <property type="protein sequence ID" value="OKS88216.1"/>
    <property type="molecule type" value="Genomic_DNA"/>
</dbReference>
<feature type="transmembrane region" description="Helical" evidence="2">
    <location>
        <begin position="84"/>
        <end position="104"/>
    </location>
</feature>
<dbReference type="Proteomes" id="UP000186720">
    <property type="component" value="Unassembled WGS sequence"/>
</dbReference>
<dbReference type="InterPro" id="IPR001623">
    <property type="entry name" value="DnaJ_domain"/>
</dbReference>
<evidence type="ECO:0000259" key="3">
    <source>
        <dbReference type="PROSITE" id="PS50076"/>
    </source>
</evidence>
<keyword evidence="2" id="KW-0472">Membrane</keyword>
<keyword evidence="2" id="KW-0812">Transmembrane</keyword>
<accession>A0A1Q6A2I0</accession>
<keyword evidence="2" id="KW-1133">Transmembrane helix</keyword>
<dbReference type="InterPro" id="IPR051938">
    <property type="entry name" value="Apopto_cytoskel_mod"/>
</dbReference>
<dbReference type="PRINTS" id="PR00625">
    <property type="entry name" value="JDOMAIN"/>
</dbReference>
<dbReference type="Gene3D" id="2.30.30.40">
    <property type="entry name" value="SH3 Domains"/>
    <property type="match status" value="1"/>
</dbReference>
<sequence>MKDFYYILGTDSRCTAGEINEAYRKLAQKLGPASHENDHFLQSHFREITEAYEILSDPNRRRTYDAAFKKTHQRHLANFKTRPINIALTGALILFTTLFGFYVVRLLNTSKPAEVVRAAVPVVAIPQIKPHKARHYKKRLYTRVAPPVVTKPTVKDTAQVKIAKSISVKSNPAVISSPPIIAPVVKQAAIVTPIDSSYTAYLKPNLAGSVYLHQLADYMSAVVTLLPSNAKVRVLAQKQSFYKIAFNNQVGYVPKWTIAKP</sequence>
<dbReference type="PROSITE" id="PS50076">
    <property type="entry name" value="DNAJ_2"/>
    <property type="match status" value="1"/>
</dbReference>
<dbReference type="STRING" id="1302689.RG47T_3680"/>
<name>A0A1Q6A2I0_9SPHI</name>
<dbReference type="Gene3D" id="1.10.287.110">
    <property type="entry name" value="DnaJ domain"/>
    <property type="match status" value="1"/>
</dbReference>
<dbReference type="PANTHER" id="PTHR44145:SF3">
    <property type="entry name" value="DNAJ HOMOLOG SUBFAMILY A MEMBER 3, MITOCHONDRIAL"/>
    <property type="match status" value="1"/>
</dbReference>
<evidence type="ECO:0000256" key="2">
    <source>
        <dbReference type="SAM" id="Phobius"/>
    </source>
</evidence>
<dbReference type="Pfam" id="PF00226">
    <property type="entry name" value="DnaJ"/>
    <property type="match status" value="1"/>
</dbReference>
<dbReference type="SMART" id="SM00271">
    <property type="entry name" value="DnaJ"/>
    <property type="match status" value="1"/>
</dbReference>
<dbReference type="Pfam" id="PF08239">
    <property type="entry name" value="SH3_3"/>
    <property type="match status" value="1"/>
</dbReference>
<dbReference type="AlphaFoldDB" id="A0A1Q6A2I0"/>
<dbReference type="CDD" id="cd06257">
    <property type="entry name" value="DnaJ"/>
    <property type="match status" value="1"/>
</dbReference>
<dbReference type="PANTHER" id="PTHR44145">
    <property type="entry name" value="DNAJ HOMOLOG SUBFAMILY A MEMBER 3, MITOCHONDRIAL"/>
    <property type="match status" value="1"/>
</dbReference>
<keyword evidence="1" id="KW-0143">Chaperone</keyword>
<dbReference type="PROSITE" id="PS00636">
    <property type="entry name" value="DNAJ_1"/>
    <property type="match status" value="1"/>
</dbReference>
<evidence type="ECO:0000313" key="4">
    <source>
        <dbReference type="EMBL" id="OKS88216.1"/>
    </source>
</evidence>
<reference evidence="4 5" key="1">
    <citation type="submission" date="2016-11" db="EMBL/GenBank/DDBJ databases">
        <title>Whole Genome Sequencing of Mucilaginibacter polytrichastri RG4-7(T) isolated from the moss sample.</title>
        <authorList>
            <person name="Li Y."/>
        </authorList>
    </citation>
    <scope>NUCLEOTIDE SEQUENCE [LARGE SCALE GENOMIC DNA]</scope>
    <source>
        <strain evidence="4 5">RG4-7</strain>
    </source>
</reference>
<dbReference type="OrthoDB" id="9779622at2"/>
<dbReference type="InterPro" id="IPR018253">
    <property type="entry name" value="DnaJ_domain_CS"/>
</dbReference>
<evidence type="ECO:0000256" key="1">
    <source>
        <dbReference type="ARBA" id="ARBA00023186"/>
    </source>
</evidence>
<protein>
    <recommendedName>
        <fullName evidence="3">J domain-containing protein</fullName>
    </recommendedName>
</protein>
<feature type="domain" description="J" evidence="3">
    <location>
        <begin position="3"/>
        <end position="68"/>
    </location>
</feature>
<gene>
    <name evidence="4" type="ORF">RG47T_3680</name>
</gene>
<comment type="caution">
    <text evidence="4">The sequence shown here is derived from an EMBL/GenBank/DDBJ whole genome shotgun (WGS) entry which is preliminary data.</text>
</comment>
<evidence type="ECO:0000313" key="5">
    <source>
        <dbReference type="Proteomes" id="UP000186720"/>
    </source>
</evidence>
<organism evidence="4 5">
    <name type="scientific">Mucilaginibacter polytrichastri</name>
    <dbReference type="NCBI Taxonomy" id="1302689"/>
    <lineage>
        <taxon>Bacteria</taxon>
        <taxon>Pseudomonadati</taxon>
        <taxon>Bacteroidota</taxon>
        <taxon>Sphingobacteriia</taxon>
        <taxon>Sphingobacteriales</taxon>
        <taxon>Sphingobacteriaceae</taxon>
        <taxon>Mucilaginibacter</taxon>
    </lineage>
</organism>
<dbReference type="SUPFAM" id="SSF46565">
    <property type="entry name" value="Chaperone J-domain"/>
    <property type="match status" value="1"/>
</dbReference>
<dbReference type="InterPro" id="IPR003646">
    <property type="entry name" value="SH3-like_bac-type"/>
</dbReference>
<dbReference type="RefSeq" id="WP_074490822.1">
    <property type="nucleotide sequence ID" value="NZ_FPAM01000010.1"/>
</dbReference>
<dbReference type="InterPro" id="IPR036869">
    <property type="entry name" value="J_dom_sf"/>
</dbReference>